<dbReference type="EMBL" id="JBHTGP010000004">
    <property type="protein sequence ID" value="MFD0684759.1"/>
    <property type="molecule type" value="Genomic_DNA"/>
</dbReference>
<gene>
    <name evidence="3" type="ORF">ACFQZM_09645</name>
</gene>
<dbReference type="PANTHER" id="PTHR43477">
    <property type="entry name" value="DIHYDROANTICAPSIN 7-DEHYDROGENASE"/>
    <property type="match status" value="1"/>
</dbReference>
<sequence length="251" mass="25938">MTESSGGRAAESSEGAGPAAGRVVVVTGANGAAGQAVVRRLAADGAHVVAAGRHPFTWSDPRVSPAVVDLLDPAATRTWAEEVAGRFGGVDGVVHLVGGWRGGKKFADTDLDDWAFLHDQLVRTVQHVSLAFHPYLGTAPRGRFAIVSQHAARHPRQGAAPYAAAKAAAEAWTLALADAFADVASERAVGTGDGPAAVIFVVEALVTDAMLAERPGGDASRFTHVDDLAEAVAGLWDEPAAEVNGRRRDLS</sequence>
<dbReference type="SUPFAM" id="SSF51735">
    <property type="entry name" value="NAD(P)-binding Rossmann-fold domains"/>
    <property type="match status" value="1"/>
</dbReference>
<dbReference type="InterPro" id="IPR002347">
    <property type="entry name" value="SDR_fam"/>
</dbReference>
<comment type="similarity">
    <text evidence="1">Belongs to the short-chain dehydrogenases/reductases (SDR) family.</text>
</comment>
<evidence type="ECO:0000256" key="1">
    <source>
        <dbReference type="ARBA" id="ARBA00006484"/>
    </source>
</evidence>
<keyword evidence="2" id="KW-0560">Oxidoreductase</keyword>
<dbReference type="Proteomes" id="UP001597063">
    <property type="component" value="Unassembled WGS sequence"/>
</dbReference>
<evidence type="ECO:0000313" key="4">
    <source>
        <dbReference type="Proteomes" id="UP001597063"/>
    </source>
</evidence>
<name>A0ABW2XE94_9ACTN</name>
<dbReference type="RefSeq" id="WP_131759738.1">
    <property type="nucleotide sequence ID" value="NZ_CAACUY010000088.1"/>
</dbReference>
<evidence type="ECO:0000256" key="2">
    <source>
        <dbReference type="ARBA" id="ARBA00023002"/>
    </source>
</evidence>
<dbReference type="Pfam" id="PF00106">
    <property type="entry name" value="adh_short"/>
    <property type="match status" value="1"/>
</dbReference>
<dbReference type="Gene3D" id="3.40.50.720">
    <property type="entry name" value="NAD(P)-binding Rossmann-like Domain"/>
    <property type="match status" value="1"/>
</dbReference>
<protein>
    <submittedName>
        <fullName evidence="3">SDR family NAD(P)-dependent oxidoreductase</fullName>
    </submittedName>
</protein>
<dbReference type="PRINTS" id="PR00081">
    <property type="entry name" value="GDHRDH"/>
</dbReference>
<dbReference type="InterPro" id="IPR051122">
    <property type="entry name" value="SDR_DHRS6-like"/>
</dbReference>
<dbReference type="InterPro" id="IPR036291">
    <property type="entry name" value="NAD(P)-bd_dom_sf"/>
</dbReference>
<proteinExistence type="inferred from homology"/>
<dbReference type="CDD" id="cd05233">
    <property type="entry name" value="SDR_c"/>
    <property type="match status" value="1"/>
</dbReference>
<keyword evidence="4" id="KW-1185">Reference proteome</keyword>
<comment type="caution">
    <text evidence="3">The sequence shown here is derived from an EMBL/GenBank/DDBJ whole genome shotgun (WGS) entry which is preliminary data.</text>
</comment>
<organism evidence="3 4">
    <name type="scientific">Actinomadura fibrosa</name>
    <dbReference type="NCBI Taxonomy" id="111802"/>
    <lineage>
        <taxon>Bacteria</taxon>
        <taxon>Bacillati</taxon>
        <taxon>Actinomycetota</taxon>
        <taxon>Actinomycetes</taxon>
        <taxon>Streptosporangiales</taxon>
        <taxon>Thermomonosporaceae</taxon>
        <taxon>Actinomadura</taxon>
    </lineage>
</organism>
<reference evidence="4" key="1">
    <citation type="journal article" date="2019" name="Int. J. Syst. Evol. Microbiol.">
        <title>The Global Catalogue of Microorganisms (GCM) 10K type strain sequencing project: providing services to taxonomists for standard genome sequencing and annotation.</title>
        <authorList>
            <consortium name="The Broad Institute Genomics Platform"/>
            <consortium name="The Broad Institute Genome Sequencing Center for Infectious Disease"/>
            <person name="Wu L."/>
            <person name="Ma J."/>
        </authorList>
    </citation>
    <scope>NUCLEOTIDE SEQUENCE [LARGE SCALE GENOMIC DNA]</scope>
    <source>
        <strain evidence="4">JCM 9371</strain>
    </source>
</reference>
<accession>A0ABW2XE94</accession>
<dbReference type="PANTHER" id="PTHR43477:SF1">
    <property type="entry name" value="DIHYDROANTICAPSIN 7-DEHYDROGENASE"/>
    <property type="match status" value="1"/>
</dbReference>
<evidence type="ECO:0000313" key="3">
    <source>
        <dbReference type="EMBL" id="MFD0684759.1"/>
    </source>
</evidence>